<dbReference type="KEGG" id="msea:METESE_16710"/>
<evidence type="ECO:0000313" key="1">
    <source>
        <dbReference type="EMBL" id="BDU76713.1"/>
    </source>
</evidence>
<sequence>MNVKQQYARGKKMQAKNLKLREKLWADVPDEELWLRLKQKGFTTIPRTMPIIVNIIDALTKNAAAGYTYFCLWCRSFDAQVIDIPHPADLAAESGFSGERAVSTWRQRMKALKEHGFIMCEEGTHDYQYVLLLNPHKVIQRKEGEVPKKLFAQLLNRAFDVGARDMTEEEPASEATGGSKD</sequence>
<organism evidence="1 2">
    <name type="scientific">Mesoterricola sediminis</name>
    <dbReference type="NCBI Taxonomy" id="2927980"/>
    <lineage>
        <taxon>Bacteria</taxon>
        <taxon>Pseudomonadati</taxon>
        <taxon>Acidobacteriota</taxon>
        <taxon>Holophagae</taxon>
        <taxon>Holophagales</taxon>
        <taxon>Holophagaceae</taxon>
        <taxon>Mesoterricola</taxon>
    </lineage>
</organism>
<name>A0AA48HED1_9BACT</name>
<gene>
    <name evidence="1" type="ORF">METESE_16710</name>
</gene>
<dbReference type="RefSeq" id="WP_243346738.1">
    <property type="nucleotide sequence ID" value="NZ_AP027081.1"/>
</dbReference>
<protein>
    <recommendedName>
        <fullName evidence="3">Replication protein</fullName>
    </recommendedName>
</protein>
<reference evidence="1" key="1">
    <citation type="journal article" date="2023" name="Int. J. Syst. Evol. Microbiol.">
        <title>Mesoterricola silvestris gen. nov., sp. nov., Mesoterricola sediminis sp. nov., Geothrix oryzae sp. nov., Geothrix edaphica sp. nov., Geothrix rubra sp. nov., and Geothrix limicola sp. nov., six novel members of Acidobacteriota isolated from soils.</title>
        <authorList>
            <person name="Itoh H."/>
            <person name="Sugisawa Y."/>
            <person name="Mise K."/>
            <person name="Xu Z."/>
            <person name="Kuniyasu M."/>
            <person name="Ushijima N."/>
            <person name="Kawano K."/>
            <person name="Kobayashi E."/>
            <person name="Shiratori Y."/>
            <person name="Masuda Y."/>
            <person name="Senoo K."/>
        </authorList>
    </citation>
    <scope>NUCLEOTIDE SEQUENCE</scope>
    <source>
        <strain evidence="1">W786</strain>
    </source>
</reference>
<evidence type="ECO:0000313" key="2">
    <source>
        <dbReference type="Proteomes" id="UP001228113"/>
    </source>
</evidence>
<proteinExistence type="predicted"/>
<dbReference type="AlphaFoldDB" id="A0AA48HED1"/>
<evidence type="ECO:0008006" key="3">
    <source>
        <dbReference type="Google" id="ProtNLM"/>
    </source>
</evidence>
<dbReference type="Proteomes" id="UP001228113">
    <property type="component" value="Chromosome"/>
</dbReference>
<dbReference type="EMBL" id="AP027081">
    <property type="protein sequence ID" value="BDU76713.1"/>
    <property type="molecule type" value="Genomic_DNA"/>
</dbReference>
<keyword evidence="2" id="KW-1185">Reference proteome</keyword>
<accession>A0AA48HED1</accession>